<evidence type="ECO:0000313" key="1">
    <source>
        <dbReference type="EMBL" id="VAX07005.1"/>
    </source>
</evidence>
<protein>
    <recommendedName>
        <fullName evidence="2">LamG-like jellyroll fold domain-containing protein</fullName>
    </recommendedName>
</protein>
<dbReference type="SUPFAM" id="SSF49899">
    <property type="entry name" value="Concanavalin A-like lectins/glucanases"/>
    <property type="match status" value="1"/>
</dbReference>
<reference evidence="1" key="1">
    <citation type="submission" date="2018-06" db="EMBL/GenBank/DDBJ databases">
        <authorList>
            <person name="Zhirakovskaya E."/>
        </authorList>
    </citation>
    <scope>NUCLEOTIDE SEQUENCE</scope>
</reference>
<gene>
    <name evidence="1" type="ORF">MNBD_GAMMA25-734</name>
</gene>
<dbReference type="InterPro" id="IPR013320">
    <property type="entry name" value="ConA-like_dom_sf"/>
</dbReference>
<dbReference type="EMBL" id="UOFY01000012">
    <property type="protein sequence ID" value="VAX07005.1"/>
    <property type="molecule type" value="Genomic_DNA"/>
</dbReference>
<proteinExistence type="predicted"/>
<accession>A0A3B1BL95</accession>
<feature type="non-terminal residue" evidence="1">
    <location>
        <position position="576"/>
    </location>
</feature>
<dbReference type="Gene3D" id="2.60.120.200">
    <property type="match status" value="1"/>
</dbReference>
<evidence type="ECO:0008006" key="2">
    <source>
        <dbReference type="Google" id="ProtNLM"/>
    </source>
</evidence>
<organism evidence="1">
    <name type="scientific">hydrothermal vent metagenome</name>
    <dbReference type="NCBI Taxonomy" id="652676"/>
    <lineage>
        <taxon>unclassified sequences</taxon>
        <taxon>metagenomes</taxon>
        <taxon>ecological metagenomes</taxon>
    </lineage>
</organism>
<dbReference type="AlphaFoldDB" id="A0A3B1BL95"/>
<name>A0A3B1BL95_9ZZZZ</name>
<sequence>MNILTLTPIKIKNTFVSSSSLFKAGLLLLTAGALHACGGGAETESTPNLTVTSTEYTGPAPATADTQSFRLTLWEGINGSNRCGGCHNQSVGQSPTFARTDDVNLAYREAFTTTPAGVSYVNLQDPSASRLVTKMAGGHNCWDTSNQVCADTIVAYINNWIGSVSTAPRKIELKAPVPNQLEPGSSKTFLADSSAFGSIHTLLVQRCSSCHIESADTPTAPFFANSDIDLALAAVKSKIDLDNPSNSRLVIRLRDEFHNCWSNCSSNASEIQTAISNYATPITPTEVDSNLVPSRALRMEHGIVASGGQRHESNIIALYEFQNIGADTIAYDTSGVEPALNLSISGEVNWLSNYGIEIVNGKAQGKTDTSKKLHNLIRATGEYTIEAWLVPANVTQEGPARIISYSAGNDARNFTLGQTLYNYNYLHRSTTTDLNGSPDLSTNDNDERLQATLQHVVITYDSLSSSNARRIYINAEYTGDADPASAGSIEDWDDSYAFILGNEASNDQQWQGRIRMVAIHNRALTQTQIQRNFDAGVGQILYMMFNISHLVDVPESYIMFEMSQFDNYSYMLAKPT</sequence>
<dbReference type="Pfam" id="PF13385">
    <property type="entry name" value="Laminin_G_3"/>
    <property type="match status" value="1"/>
</dbReference>